<organism evidence="1 2">
    <name type="scientific">Thermomonospora curvata (strain ATCC 19995 / DSM 43183 / JCM 3096 / KCTC 9072 / NBRC 15933 / NCIMB 10081 / Henssen B9)</name>
    <dbReference type="NCBI Taxonomy" id="471852"/>
    <lineage>
        <taxon>Bacteria</taxon>
        <taxon>Bacillati</taxon>
        <taxon>Actinomycetota</taxon>
        <taxon>Actinomycetes</taxon>
        <taxon>Streptosporangiales</taxon>
        <taxon>Thermomonosporaceae</taxon>
        <taxon>Thermomonospora</taxon>
    </lineage>
</organism>
<dbReference type="HOGENOM" id="CLU_053811_0_0_11"/>
<sequence>MDDEIQLISDGYGLTVHGDYTLAKEFLVSENLWSSAKDLTKQLNIILSAGSLAAQVASEISAGSSLWVQITKESARQISKHGLRTSSKTGLSTGVLKGEKGQIGGFVEFARVPGSRLSPQALSGVAGIMAQVAMQQSMAEITAYLARIEEKIGDLHRDLRNQALARLDGADLMIEEAMAVRERVGRVDEVTWSTVQDTPSKIRDTQAYALRQLNDLVEKTERKSKISDLADALTGAEHEIRMWLFVLARCCYLQNAFDVLRLDRVLGASPEELDQHRLGLKAARQKLLETITQATEHLLARVDAAARKANTKVLWHPTASPAVVRAGNDIAAIVHAFHELLGIEADRQSWEAKPWREAVTETKDKVLETGAEGVDTAKQLGTKALGRARSVTAKISSKVGERTSRRRAGENELVGEIKGELTEKGG</sequence>
<dbReference type="RefSeq" id="WP_012852292.1">
    <property type="nucleotide sequence ID" value="NC_013510.1"/>
</dbReference>
<dbReference type="OrthoDB" id="4391631at2"/>
<dbReference type="EMBL" id="CP001738">
    <property type="protein sequence ID" value="ACY97508.1"/>
    <property type="molecule type" value="Genomic_DNA"/>
</dbReference>
<dbReference type="KEGG" id="tcu:Tcur_1939"/>
<proteinExistence type="predicted"/>
<reference evidence="1 2" key="1">
    <citation type="journal article" date="2011" name="Stand. Genomic Sci.">
        <title>Complete genome sequence of Thermomonospora curvata type strain (B9).</title>
        <authorList>
            <person name="Chertkov O."/>
            <person name="Sikorski J."/>
            <person name="Nolan M."/>
            <person name="Lapidus A."/>
            <person name="Lucas S."/>
            <person name="Del Rio T.G."/>
            <person name="Tice H."/>
            <person name="Cheng J.F."/>
            <person name="Goodwin L."/>
            <person name="Pitluck S."/>
            <person name="Liolios K."/>
            <person name="Ivanova N."/>
            <person name="Mavromatis K."/>
            <person name="Mikhailova N."/>
            <person name="Ovchinnikova G."/>
            <person name="Pati A."/>
            <person name="Chen A."/>
            <person name="Palaniappan K."/>
            <person name="Djao O.D."/>
            <person name="Land M."/>
            <person name="Hauser L."/>
            <person name="Chang Y.J."/>
            <person name="Jeffries C.D."/>
            <person name="Brettin T."/>
            <person name="Han C."/>
            <person name="Detter J.C."/>
            <person name="Rohde M."/>
            <person name="Goker M."/>
            <person name="Woyke T."/>
            <person name="Bristow J."/>
            <person name="Eisen J.A."/>
            <person name="Markowitz V."/>
            <person name="Hugenholtz P."/>
            <person name="Klenk H.P."/>
            <person name="Kyrpides N.C."/>
        </authorList>
    </citation>
    <scope>NUCLEOTIDE SEQUENCE [LARGE SCALE GENOMIC DNA]</scope>
    <source>
        <strain evidence="2">ATCC 19995 / DSM 43183 / JCM 3096 / KCTC 9072 / NBRC 15933 / NCIMB 10081 / Henssen B9</strain>
    </source>
</reference>
<accession>D1ADP8</accession>
<evidence type="ECO:0000313" key="1">
    <source>
        <dbReference type="EMBL" id="ACY97508.1"/>
    </source>
</evidence>
<dbReference type="AlphaFoldDB" id="D1ADP8"/>
<gene>
    <name evidence="1" type="ordered locus">Tcur_1939</name>
</gene>
<keyword evidence="2" id="KW-1185">Reference proteome</keyword>
<dbReference type="eggNOG" id="ENOG502Z8FT">
    <property type="taxonomic scope" value="Bacteria"/>
</dbReference>
<name>D1ADP8_THECD</name>
<dbReference type="Proteomes" id="UP000001918">
    <property type="component" value="Chromosome"/>
</dbReference>
<evidence type="ECO:0000313" key="2">
    <source>
        <dbReference type="Proteomes" id="UP000001918"/>
    </source>
</evidence>
<protein>
    <submittedName>
        <fullName evidence="1">Uncharacterized protein</fullName>
    </submittedName>
</protein>